<dbReference type="RefSeq" id="WP_165121376.1">
    <property type="nucleotide sequence ID" value="NZ_JAAKZG010000023.1"/>
</dbReference>
<evidence type="ECO:0000313" key="4">
    <source>
        <dbReference type="EMBL" id="NGN45005.1"/>
    </source>
</evidence>
<comment type="subcellular location">
    <subcellularLocation>
        <location evidence="1">Secreted</location>
    </subcellularLocation>
</comment>
<dbReference type="EMBL" id="JAAKZG010000023">
    <property type="protein sequence ID" value="NGN45005.1"/>
    <property type="molecule type" value="Genomic_DNA"/>
</dbReference>
<dbReference type="SUPFAM" id="SSF51294">
    <property type="entry name" value="Hedgehog/intein (Hint) domain"/>
    <property type="match status" value="1"/>
</dbReference>
<keyword evidence="5" id="KW-1185">Reference proteome</keyword>
<evidence type="ECO:0000256" key="3">
    <source>
        <dbReference type="SAM" id="MobiDB-lite"/>
    </source>
</evidence>
<dbReference type="PRINTS" id="PR00313">
    <property type="entry name" value="CABNDNGRPT"/>
</dbReference>
<dbReference type="InterPro" id="IPR018511">
    <property type="entry name" value="Hemolysin-typ_Ca-bd_CS"/>
</dbReference>
<dbReference type="GO" id="GO:0005576">
    <property type="term" value="C:extracellular region"/>
    <property type="evidence" value="ECO:0007669"/>
    <property type="project" value="UniProtKB-SubCell"/>
</dbReference>
<keyword evidence="2" id="KW-0964">Secreted</keyword>
<evidence type="ECO:0000256" key="2">
    <source>
        <dbReference type="ARBA" id="ARBA00022525"/>
    </source>
</evidence>
<comment type="caution">
    <text evidence="4">The sequence shown here is derived from an EMBL/GenBank/DDBJ whole genome shotgun (WGS) entry which is preliminary data.</text>
</comment>
<dbReference type="Gene3D" id="2.170.16.10">
    <property type="entry name" value="Hedgehog/Intein (Hint) domain"/>
    <property type="match status" value="1"/>
</dbReference>
<dbReference type="InterPro" id="IPR011049">
    <property type="entry name" value="Serralysin-like_metalloprot_C"/>
</dbReference>
<dbReference type="InterPro" id="IPR030934">
    <property type="entry name" value="Intein_C"/>
</dbReference>
<dbReference type="InterPro" id="IPR036844">
    <property type="entry name" value="Hint_dom_sf"/>
</dbReference>
<feature type="compositionally biased region" description="Gly residues" evidence="3">
    <location>
        <begin position="1615"/>
        <end position="1628"/>
    </location>
</feature>
<gene>
    <name evidence="4" type="ORF">G6N74_28520</name>
</gene>
<dbReference type="SUPFAM" id="SSF51120">
    <property type="entry name" value="beta-Roll"/>
    <property type="match status" value="7"/>
</dbReference>
<organism evidence="4 5">
    <name type="scientific">Mesorhizobium zhangyense</name>
    <dbReference type="NCBI Taxonomy" id="1776730"/>
    <lineage>
        <taxon>Bacteria</taxon>
        <taxon>Pseudomonadati</taxon>
        <taxon>Pseudomonadota</taxon>
        <taxon>Alphaproteobacteria</taxon>
        <taxon>Hyphomicrobiales</taxon>
        <taxon>Phyllobacteriaceae</taxon>
        <taxon>Mesorhizobium</taxon>
    </lineage>
</organism>
<feature type="region of interest" description="Disordered" evidence="3">
    <location>
        <begin position="1612"/>
        <end position="1646"/>
    </location>
</feature>
<dbReference type="GO" id="GO:0005509">
    <property type="term" value="F:calcium ion binding"/>
    <property type="evidence" value="ECO:0007669"/>
    <property type="project" value="InterPro"/>
</dbReference>
<dbReference type="InterPro" id="IPR050557">
    <property type="entry name" value="RTX_toxin/Mannuronan_C5-epim"/>
</dbReference>
<dbReference type="Gene3D" id="2.150.10.10">
    <property type="entry name" value="Serralysin-like metalloprotease, C-terminal"/>
    <property type="match status" value="6"/>
</dbReference>
<evidence type="ECO:0008006" key="6">
    <source>
        <dbReference type="Google" id="ProtNLM"/>
    </source>
</evidence>
<proteinExistence type="predicted"/>
<name>A0A7C9VAF3_9HYPH</name>
<protein>
    <recommendedName>
        <fullName evidence="6">Hedgehog/Intein (Hint) domain-containing protein</fullName>
    </recommendedName>
</protein>
<dbReference type="PANTHER" id="PTHR38340">
    <property type="entry name" value="S-LAYER PROTEIN"/>
    <property type="match status" value="1"/>
</dbReference>
<evidence type="ECO:0000256" key="1">
    <source>
        <dbReference type="ARBA" id="ARBA00004613"/>
    </source>
</evidence>
<dbReference type="InterPro" id="IPR001343">
    <property type="entry name" value="Hemolysn_Ca-bd"/>
</dbReference>
<sequence>MSETVHETYIRYRDVVIENAQQEFLIFNGDGQSDFNALAHALTSAGLVFNHDVLTATIYGEGREFSDIFGGPSTFVDSVRDSFNNRVGVKISQFAQSYDLPENALAILAADALKRGLLIVDEHNDSRIYLNLFQAEPVYDGPSTQAADEIFVKTGIRIENLGTATGEGTPIHWDVLPDDGPIPGDRPTLEELTDPRCFPAGTEISLVGGKSKSIEMIDIGDTVLAFESAAGNRNALVHGPVVRVFKNVTTEWLKLSTLSEETAEQQSSTRQTADTASVTYATPGHAFLNEFGAFEPIEQLVNRGGMIVLENGTLCRVTAERIVYSEATASMFEQAEVVRYATVGGLACAPYVERGWATYNFEVEKYHTYIANGWRVHNDSQAYIDAAGAIGQAFGTQLGMMLTEGESQFTQLAAGTALGLVARNLAEVIMDTGFHVFSGDQLNFGSSLGVAIRQLEDVTVDLATAASGTVSSFLLAELGESMGLEGFGAQLFNVSTGAYAGSLLNTAMTNWQAGHALLEGADFTEAFGVLPGAVGTFFGSALAREILPAETIEGQIGGSLGSIAGSALGSSFLGTVGSSLGFLGNFLLPGIGGFFGTLIGTFLGDLFGDEPDPQATIDLFMLTGLSADRGGLLNLAAQWESVDGFPHDATTAWAEAVHKISLEYVRTVGGFDVANAYVDGLQISQELIDNYGMMQGELVRVLQRMKITLDGSDMDYFVNGREVGSAEQMVDGAIAGFIQDSQVIGGDLLLKRAAANSTAVDTPTLSGDMSVAEQYGKYLNDRAVVNALIASNPDSIFAAAWAVSLAQANDLKLAQTNVADFHGGLGGFMASLAHAGVSVTPDDVTLTRNAAGQVTVDIKVAADFDVPGIVDVFANDVEVISQNGYQTLRLTFSNSMSGVGYHNVTGVQVRTDGFVNVIGETTGRDVWFATDDRNYVFSDSGVRVIGVNDAEVISSDDIVIGANGNDRLDGGEGWDWISGGGGDDILTGGTEADVLMGGAGNDTLNGGFDLDYLDGGAGADVLNGGPDPLDWDTAGYAKSNAAVTINLATGAASGGHAAGDQLNGILNLVGSAFNDQLTGNEYRNTLEGGAGADVLNGGTNSSTNIYDFASYFRASEAVIASLANPSINTGDAAGDTYINIRGLEGSAFGDTLYGNSGNNELWGHGGNDILVVGAGSDTAYGSFGFDVMSYRTHTSGITINLQNWSDSTAVVDDDGGIGIEAFEATEFADVMIGRDTKTDDGQSENDVLFGLGGDDNINGGAGHDYLYGGKGDDALRGSAGNDSLRGEDGNDTLIGGEGNDQYVFGTGHGPDSVQDFVSASTTASGDISTANALGVKAGGIVNTWVSGFMWSTAANALFKLTNGGSDTLVLEGGISLSSLTASWSGETLQITNGTSGDVIRIAQQTVAAARVENISVQGIGPLPFFVAAALGRSVNGSSKADVVFGLSGNETLDGGAGDDSMVGGAGDDIYYVASAGDRAIESANGGADIARASVNWTLSDNVERLELQGTGNFSGIGNGLDNTLVGNSGNNTLNGGTGKDYMDGRVGNDTYVVDAVGDRTIEDPGEGTDTVRSYLSWTIGDNIEQLELLGASNLSGGGNELSNILSGNAGDNSLSGGGGNDEINGGSGADTLSGGDGNDTLNGEAGIDQAFGGAGNDIFIVSSSSDETFESVDNGTDTVRSYITWTLADNIERLELIGTALNGTGNTLNNTLVGNSEDNLLNGGLGDDAMSGGTGNDIYIVSSTGDQTIELETEGADSVRSYISWSLNANIETLELQGTDDLAGAGNSLHNTLVGNAGNNYLSGSGGNDNIRGGAGSDTFAFNTTLGTGNVDRISDYSVADDSIRLGSEIFTGLTAGALSSAAFRMGSTAADASDRIIYDSTTGSLLFDEDGNGAMAAVQFAILSTGLAMTAGEFFVV</sequence>
<evidence type="ECO:0000313" key="5">
    <source>
        <dbReference type="Proteomes" id="UP000481252"/>
    </source>
</evidence>
<accession>A0A7C9VAF3</accession>
<dbReference type="Pfam" id="PF00353">
    <property type="entry name" value="HemolysinCabind"/>
    <property type="match status" value="11"/>
</dbReference>
<dbReference type="PANTHER" id="PTHR38340:SF1">
    <property type="entry name" value="S-LAYER PROTEIN"/>
    <property type="match status" value="1"/>
</dbReference>
<dbReference type="PROSITE" id="PS00330">
    <property type="entry name" value="HEMOLYSIN_CALCIUM"/>
    <property type="match status" value="5"/>
</dbReference>
<reference evidence="4 5" key="1">
    <citation type="submission" date="2020-02" db="EMBL/GenBank/DDBJ databases">
        <title>Genome sequence of the type strain CGMCC 1.15528 of Mesorhizobium zhangyense.</title>
        <authorList>
            <person name="Gao J."/>
            <person name="Sun J."/>
        </authorList>
    </citation>
    <scope>NUCLEOTIDE SEQUENCE [LARGE SCALE GENOMIC DNA]</scope>
    <source>
        <strain evidence="4 5">CGMCC 1.15528</strain>
    </source>
</reference>
<dbReference type="Proteomes" id="UP000481252">
    <property type="component" value="Unassembled WGS sequence"/>
</dbReference>
<dbReference type="NCBIfam" id="TIGR01443">
    <property type="entry name" value="intein_Cterm"/>
    <property type="match status" value="1"/>
</dbReference>